<dbReference type="SUPFAM" id="SSF53807">
    <property type="entry name" value="Helical backbone' metal receptor"/>
    <property type="match status" value="1"/>
</dbReference>
<dbReference type="EMBL" id="BOPO01000007">
    <property type="protein sequence ID" value="GIL25570.1"/>
    <property type="molecule type" value="Genomic_DNA"/>
</dbReference>
<dbReference type="PROSITE" id="PS50983">
    <property type="entry name" value="FE_B12_PBP"/>
    <property type="match status" value="1"/>
</dbReference>
<dbReference type="InterPro" id="IPR002491">
    <property type="entry name" value="ABC_transptr_periplasmic_BD"/>
</dbReference>
<evidence type="ECO:0000313" key="5">
    <source>
        <dbReference type="EMBL" id="GIL25570.1"/>
    </source>
</evidence>
<dbReference type="InterPro" id="IPR054828">
    <property type="entry name" value="Vit_B12_bind_prot"/>
</dbReference>
<sequence>MRASLRRVAPALVALTAAAVALAGCGSSGSTGSSAGASASAGTGSFPVTVKGSGGSVTVDARPSHIVSLSPTTTEMLYSIGAGSQVKAVDDQSNHPAKAPRTKLSGFKPNVEAIAGYDPDLVVLSYSSGDVVKSLQKLKIPVYVAAAATTIDDSYREITDLGTLTGHTDGAASTVRKMKAGIAKAEQGLPKPGTKLSYYYELDPQLHTATSKTFVGSLLAPLGLTNIADKADKGNTGYPQLSKEYLIEADPDLVFLADTKCCAASAATVGKRPGWNTLTAVKDKHVYGLDDDIASRWGPRVVQLVQAAANAVQAVPAK</sequence>
<evidence type="ECO:0000256" key="2">
    <source>
        <dbReference type="ARBA" id="ARBA00022729"/>
    </source>
</evidence>
<proteinExistence type="inferred from homology"/>
<keyword evidence="2 3" id="KW-0732">Signal</keyword>
<comment type="caution">
    <text evidence="5">The sequence shown here is derived from an EMBL/GenBank/DDBJ whole genome shotgun (WGS) entry which is preliminary data.</text>
</comment>
<evidence type="ECO:0000256" key="1">
    <source>
        <dbReference type="ARBA" id="ARBA00008814"/>
    </source>
</evidence>
<dbReference type="InterPro" id="IPR050902">
    <property type="entry name" value="ABC_Transporter_SBP"/>
</dbReference>
<name>A0A8J4EJ22_9ACTN</name>
<dbReference type="GO" id="GO:0071281">
    <property type="term" value="P:cellular response to iron ion"/>
    <property type="evidence" value="ECO:0007669"/>
    <property type="project" value="TreeGrafter"/>
</dbReference>
<comment type="similarity">
    <text evidence="1">Belongs to the bacterial solute-binding protein 8 family.</text>
</comment>
<protein>
    <recommendedName>
        <fullName evidence="4">Fe/B12 periplasmic-binding domain-containing protein</fullName>
    </recommendedName>
</protein>
<feature type="domain" description="Fe/B12 periplasmic-binding" evidence="4">
    <location>
        <begin position="65"/>
        <end position="318"/>
    </location>
</feature>
<dbReference type="CDD" id="cd01143">
    <property type="entry name" value="YvrC"/>
    <property type="match status" value="1"/>
</dbReference>
<gene>
    <name evidence="5" type="ORF">NUM_08240</name>
</gene>
<reference evidence="6" key="1">
    <citation type="journal article" date="2021" name="Int. J. Syst. Evol. Microbiol.">
        <title>Actinocatenispora comari sp. nov., an endophytic actinomycete isolated from aerial parts of Comarum salesowianum.</title>
        <authorList>
            <person name="Oyunbileg N."/>
            <person name="Iizaka Y."/>
            <person name="Hamada M."/>
            <person name="Davaapurev B.O."/>
            <person name="Fukumoto A."/>
            <person name="Tsetseg B."/>
            <person name="Kato F."/>
            <person name="Tamura T."/>
            <person name="Batkhuu J."/>
            <person name="Anzai Y."/>
        </authorList>
    </citation>
    <scope>NUCLEOTIDE SEQUENCE [LARGE SCALE GENOMIC DNA]</scope>
    <source>
        <strain evidence="6">NUM-2625</strain>
    </source>
</reference>
<evidence type="ECO:0000313" key="6">
    <source>
        <dbReference type="Proteomes" id="UP000614996"/>
    </source>
</evidence>
<dbReference type="PANTHER" id="PTHR30535:SF34">
    <property type="entry name" value="MOLYBDATE-BINDING PROTEIN MOLA"/>
    <property type="match status" value="1"/>
</dbReference>
<feature type="chain" id="PRO_5038864740" description="Fe/B12 periplasmic-binding domain-containing protein" evidence="3">
    <location>
        <begin position="24"/>
        <end position="318"/>
    </location>
</feature>
<dbReference type="Proteomes" id="UP000614996">
    <property type="component" value="Unassembled WGS sequence"/>
</dbReference>
<dbReference type="AlphaFoldDB" id="A0A8J4EJ22"/>
<evidence type="ECO:0000259" key="4">
    <source>
        <dbReference type="PROSITE" id="PS50983"/>
    </source>
</evidence>
<organism evidence="5 6">
    <name type="scientific">Actinocatenispora comari</name>
    <dbReference type="NCBI Taxonomy" id="2807577"/>
    <lineage>
        <taxon>Bacteria</taxon>
        <taxon>Bacillati</taxon>
        <taxon>Actinomycetota</taxon>
        <taxon>Actinomycetes</taxon>
        <taxon>Micromonosporales</taxon>
        <taxon>Micromonosporaceae</taxon>
        <taxon>Actinocatenispora</taxon>
    </lineage>
</organism>
<accession>A0A8J4EJ22</accession>
<dbReference type="PANTHER" id="PTHR30535">
    <property type="entry name" value="VITAMIN B12-BINDING PROTEIN"/>
    <property type="match status" value="1"/>
</dbReference>
<evidence type="ECO:0000256" key="3">
    <source>
        <dbReference type="SAM" id="SignalP"/>
    </source>
</evidence>
<dbReference type="Gene3D" id="3.40.50.1980">
    <property type="entry name" value="Nitrogenase molybdenum iron protein domain"/>
    <property type="match status" value="2"/>
</dbReference>
<dbReference type="PROSITE" id="PS51257">
    <property type="entry name" value="PROKAR_LIPOPROTEIN"/>
    <property type="match status" value="1"/>
</dbReference>
<keyword evidence="6" id="KW-1185">Reference proteome</keyword>
<feature type="signal peptide" evidence="3">
    <location>
        <begin position="1"/>
        <end position="23"/>
    </location>
</feature>
<dbReference type="NCBIfam" id="NF038402">
    <property type="entry name" value="TroA_like"/>
    <property type="match status" value="1"/>
</dbReference>
<dbReference type="Pfam" id="PF01497">
    <property type="entry name" value="Peripla_BP_2"/>
    <property type="match status" value="1"/>
</dbReference>